<keyword evidence="3" id="KW-0997">Cell inner membrane</keyword>
<dbReference type="GO" id="GO:0006011">
    <property type="term" value="P:UDP-alpha-D-glucose metabolic process"/>
    <property type="evidence" value="ECO:0007669"/>
    <property type="project" value="InterPro"/>
</dbReference>
<evidence type="ECO:0000256" key="5">
    <source>
        <dbReference type="ARBA" id="ARBA00022679"/>
    </source>
</evidence>
<accession>A0A1M6A3U6</accession>
<organism evidence="11 12">
    <name type="scientific">Clostridium intestinale DSM 6191</name>
    <dbReference type="NCBI Taxonomy" id="1121320"/>
    <lineage>
        <taxon>Bacteria</taxon>
        <taxon>Bacillati</taxon>
        <taxon>Bacillota</taxon>
        <taxon>Clostridia</taxon>
        <taxon>Eubacteriales</taxon>
        <taxon>Clostridiaceae</taxon>
        <taxon>Clostridium</taxon>
    </lineage>
</organism>
<dbReference type="InterPro" id="IPR029044">
    <property type="entry name" value="Nucleotide-diphossugar_trans"/>
</dbReference>
<dbReference type="PANTHER" id="PTHR43867:SF2">
    <property type="entry name" value="CELLULOSE SYNTHASE CATALYTIC SUBUNIT A [UDP-FORMING]"/>
    <property type="match status" value="1"/>
</dbReference>
<dbReference type="Proteomes" id="UP000184241">
    <property type="component" value="Unassembled WGS sequence"/>
</dbReference>
<dbReference type="PANTHER" id="PTHR43867">
    <property type="entry name" value="CELLULOSE SYNTHASE CATALYTIC SUBUNIT A [UDP-FORMING]"/>
    <property type="match status" value="1"/>
</dbReference>
<evidence type="ECO:0000256" key="8">
    <source>
        <dbReference type="ARBA" id="ARBA00023136"/>
    </source>
</evidence>
<evidence type="ECO:0000256" key="2">
    <source>
        <dbReference type="ARBA" id="ARBA00022475"/>
    </source>
</evidence>
<sequence length="755" mass="87630">MNYKRVRNYSLIIATVIMNIIYLIWRIFFTIPTKAGIISLVSAIILLIVEIVGMLEAAVHYYNMYDIKHPEKPQIDDESLFPHVDVFITTYNEPEELLFKTINGCKNMDYPDKKKIHIYLCDDGNRESMKKLAYEMGIGYLTRTERKGAKAGNLNNALEKSNSPLIANFDADMIPMHDFLMATVPYFLGNEKVGFVQTPQSFYNTDLFQYYLFSEGRIPNEQDYFYRDVQISKNKNNSIIYGGTNTVIARKALEDAGGYYTKAITEDFATGLIIQSKGYQCFAVGEVHASGLAPSDLMSLVKQRQRWARGCIQTGRRLNILFRKGLNFSQKISYISSISYWYSGIKRVAYIMAPILFAVFGVIVVDCNLTEVLIFWLPMYYLSNKELRSLSRNIRTTKWTNIYETILFPSLVVPVILETFGISQNSFLVTRKDNAKVDDRVYRLKKAIPHIAFAVLSIIGIFNCIRMIFEAGSATYSVVLFWLIVNFYNILMAIFFMVGRKSFRKTERVLAEVPCKITYNNKELNCKTIDVSEGGLAVRFEFPEYIPYDEVIKIKLFTDRYLSEFSGKVVHIAKGEKEWKYAFEITDIDKDNFKQLLYITYDRVPTLPNNLDENTSIFDDIRVNILTRNKKLFLFKRKLPRVDLDKTIASKECGGVKLKSFNYEYMALEGISESILKDQITLRIKENREIIGVLEKVQDKNIHLYKIKNYKEIADDKEIRNILNDWIREYNESLSESSVVRREESFDEFNEMQFL</sequence>
<feature type="transmembrane region" description="Helical" evidence="9">
    <location>
        <begin position="451"/>
        <end position="469"/>
    </location>
</feature>
<dbReference type="GO" id="GO:0016759">
    <property type="term" value="F:cellulose synthase activity"/>
    <property type="evidence" value="ECO:0007669"/>
    <property type="project" value="InterPro"/>
</dbReference>
<reference evidence="11 12" key="1">
    <citation type="submission" date="2016-11" db="EMBL/GenBank/DDBJ databases">
        <authorList>
            <person name="Jaros S."/>
            <person name="Januszkiewicz K."/>
            <person name="Wedrychowicz H."/>
        </authorList>
    </citation>
    <scope>NUCLEOTIDE SEQUENCE [LARGE SCALE GENOMIC DNA]</scope>
    <source>
        <strain evidence="11 12">DSM 6191</strain>
    </source>
</reference>
<dbReference type="SUPFAM" id="SSF141371">
    <property type="entry name" value="PilZ domain-like"/>
    <property type="match status" value="1"/>
</dbReference>
<dbReference type="InterPro" id="IPR050321">
    <property type="entry name" value="Glycosyltr_2/OpgH_subfam"/>
</dbReference>
<feature type="transmembrane region" description="Helical" evidence="9">
    <location>
        <begin position="406"/>
        <end position="430"/>
    </location>
</feature>
<feature type="transmembrane region" description="Helical" evidence="9">
    <location>
        <begin position="475"/>
        <end position="498"/>
    </location>
</feature>
<evidence type="ECO:0000256" key="3">
    <source>
        <dbReference type="ARBA" id="ARBA00022519"/>
    </source>
</evidence>
<dbReference type="PRINTS" id="PR01439">
    <property type="entry name" value="CELLSNTHASEA"/>
</dbReference>
<comment type="subcellular location">
    <subcellularLocation>
        <location evidence="1">Endomembrane system</location>
        <topology evidence="1">Multi-pass membrane protein</topology>
    </subcellularLocation>
</comment>
<dbReference type="SUPFAM" id="SSF53448">
    <property type="entry name" value="Nucleotide-diphospho-sugar transferases"/>
    <property type="match status" value="1"/>
</dbReference>
<evidence type="ECO:0000313" key="11">
    <source>
        <dbReference type="EMBL" id="SHI31009.1"/>
    </source>
</evidence>
<protein>
    <submittedName>
        <fullName evidence="11">Cellulose synthase (UDP-forming)</fullName>
    </submittedName>
</protein>
<dbReference type="Gene3D" id="3.90.550.10">
    <property type="entry name" value="Spore Coat Polysaccharide Biosynthesis Protein SpsA, Chain A"/>
    <property type="match status" value="1"/>
</dbReference>
<keyword evidence="5" id="KW-0808">Transferase</keyword>
<dbReference type="RefSeq" id="WP_073021737.1">
    <property type="nucleotide sequence ID" value="NZ_FQXU01000012.1"/>
</dbReference>
<dbReference type="GO" id="GO:0035438">
    <property type="term" value="F:cyclic-di-GMP binding"/>
    <property type="evidence" value="ECO:0007669"/>
    <property type="project" value="InterPro"/>
</dbReference>
<name>A0A1M6A3U6_9CLOT</name>
<gene>
    <name evidence="11" type="ORF">SAMN02745941_03599</name>
</gene>
<dbReference type="GO" id="GO:0005886">
    <property type="term" value="C:plasma membrane"/>
    <property type="evidence" value="ECO:0007669"/>
    <property type="project" value="UniProtKB-SubCell"/>
</dbReference>
<evidence type="ECO:0000256" key="4">
    <source>
        <dbReference type="ARBA" id="ARBA00022676"/>
    </source>
</evidence>
<keyword evidence="2" id="KW-1003">Cell membrane</keyword>
<dbReference type="Pfam" id="PF07238">
    <property type="entry name" value="PilZ"/>
    <property type="match status" value="1"/>
</dbReference>
<feature type="transmembrane region" description="Helical" evidence="9">
    <location>
        <begin position="348"/>
        <end position="377"/>
    </location>
</feature>
<dbReference type="CDD" id="cd06421">
    <property type="entry name" value="CESA_CelA_like"/>
    <property type="match status" value="1"/>
</dbReference>
<evidence type="ECO:0000313" key="12">
    <source>
        <dbReference type="Proteomes" id="UP000184241"/>
    </source>
</evidence>
<dbReference type="Gene3D" id="2.40.10.220">
    <property type="entry name" value="predicted glycosyltransferase like domains"/>
    <property type="match status" value="1"/>
</dbReference>
<dbReference type="InterPro" id="IPR003919">
    <property type="entry name" value="Cell_synth_A"/>
</dbReference>
<keyword evidence="4" id="KW-0328">Glycosyltransferase</keyword>
<keyword evidence="8 9" id="KW-0472">Membrane</keyword>
<dbReference type="EMBL" id="FQXU01000012">
    <property type="protein sequence ID" value="SHI31009.1"/>
    <property type="molecule type" value="Genomic_DNA"/>
</dbReference>
<feature type="domain" description="PilZ" evidence="10">
    <location>
        <begin position="504"/>
        <end position="597"/>
    </location>
</feature>
<proteinExistence type="predicted"/>
<evidence type="ECO:0000256" key="6">
    <source>
        <dbReference type="ARBA" id="ARBA00022692"/>
    </source>
</evidence>
<evidence type="ECO:0000256" key="9">
    <source>
        <dbReference type="SAM" id="Phobius"/>
    </source>
</evidence>
<keyword evidence="7 9" id="KW-1133">Transmembrane helix</keyword>
<dbReference type="InterPro" id="IPR009875">
    <property type="entry name" value="PilZ_domain"/>
</dbReference>
<dbReference type="AlphaFoldDB" id="A0A1M6A3U6"/>
<evidence type="ECO:0000256" key="7">
    <source>
        <dbReference type="ARBA" id="ARBA00022989"/>
    </source>
</evidence>
<dbReference type="GO" id="GO:0012505">
    <property type="term" value="C:endomembrane system"/>
    <property type="evidence" value="ECO:0007669"/>
    <property type="project" value="UniProtKB-SubCell"/>
</dbReference>
<dbReference type="Pfam" id="PF13641">
    <property type="entry name" value="Glyco_tranf_2_3"/>
    <property type="match status" value="1"/>
</dbReference>
<evidence type="ECO:0000259" key="10">
    <source>
        <dbReference type="Pfam" id="PF07238"/>
    </source>
</evidence>
<keyword evidence="6 9" id="KW-0812">Transmembrane</keyword>
<feature type="transmembrane region" description="Helical" evidence="9">
    <location>
        <begin position="37"/>
        <end position="62"/>
    </location>
</feature>
<evidence type="ECO:0000256" key="1">
    <source>
        <dbReference type="ARBA" id="ARBA00004127"/>
    </source>
</evidence>
<feature type="transmembrane region" description="Helical" evidence="9">
    <location>
        <begin position="12"/>
        <end position="31"/>
    </location>
</feature>